<evidence type="ECO:0000259" key="15">
    <source>
        <dbReference type="Pfam" id="PF00520"/>
    </source>
</evidence>
<evidence type="ECO:0000256" key="1">
    <source>
        <dbReference type="ARBA" id="ARBA00004141"/>
    </source>
</evidence>
<protein>
    <recommendedName>
        <fullName evidence="15">Ion transport domain-containing protein</fullName>
    </recommendedName>
</protein>
<dbReference type="InterPro" id="IPR043203">
    <property type="entry name" value="VGCC_Ca_Na"/>
</dbReference>
<feature type="domain" description="Ion transport" evidence="15">
    <location>
        <begin position="1489"/>
        <end position="1794"/>
    </location>
</feature>
<keyword evidence="8 14" id="KW-0472">Membrane</keyword>
<feature type="region of interest" description="Disordered" evidence="13">
    <location>
        <begin position="499"/>
        <end position="534"/>
    </location>
</feature>
<feature type="transmembrane region" description="Helical" evidence="14">
    <location>
        <begin position="1168"/>
        <end position="1185"/>
    </location>
</feature>
<name>A0A0G4G1M9_VITBC</name>
<evidence type="ECO:0000256" key="8">
    <source>
        <dbReference type="ARBA" id="ARBA00023136"/>
    </source>
</evidence>
<dbReference type="SUPFAM" id="SSF81324">
    <property type="entry name" value="Voltage-gated potassium channels"/>
    <property type="match status" value="4"/>
</dbReference>
<dbReference type="Gene3D" id="1.10.287.70">
    <property type="match status" value="4"/>
</dbReference>
<feature type="transmembrane region" description="Helical" evidence="14">
    <location>
        <begin position="722"/>
        <end position="741"/>
    </location>
</feature>
<feature type="region of interest" description="Disordered" evidence="13">
    <location>
        <begin position="1056"/>
        <end position="1090"/>
    </location>
</feature>
<evidence type="ECO:0000256" key="2">
    <source>
        <dbReference type="ARBA" id="ARBA00022448"/>
    </source>
</evidence>
<keyword evidence="11" id="KW-0479">Metal-binding</keyword>
<feature type="binding site" evidence="11">
    <location>
        <position position="875"/>
    </location>
    <ligand>
        <name>Ca(2+)</name>
        <dbReference type="ChEBI" id="CHEBI:29108"/>
    </ligand>
</feature>
<dbReference type="InterPro" id="IPR005821">
    <property type="entry name" value="Ion_trans_dom"/>
</dbReference>
<feature type="transmembrane region" description="Helical" evidence="14">
    <location>
        <begin position="100"/>
        <end position="123"/>
    </location>
</feature>
<keyword evidence="17" id="KW-1185">Reference proteome</keyword>
<feature type="region of interest" description="Disordered" evidence="13">
    <location>
        <begin position="631"/>
        <end position="652"/>
    </location>
</feature>
<dbReference type="PANTHER" id="PTHR10037">
    <property type="entry name" value="VOLTAGE-GATED CATION CHANNEL CALCIUM AND SODIUM"/>
    <property type="match status" value="1"/>
</dbReference>
<dbReference type="OrthoDB" id="430988at2759"/>
<dbReference type="VEuPathDB" id="CryptoDB:Vbra_21894"/>
<dbReference type="STRING" id="1169540.A0A0G4G1M9"/>
<keyword evidence="11 12" id="KW-0106">Calcium</keyword>
<feature type="binding site" evidence="11">
    <location>
        <position position="314"/>
    </location>
    <ligand>
        <name>Ca(2+)</name>
        <dbReference type="ChEBI" id="CHEBI:29108"/>
    </ligand>
</feature>
<evidence type="ECO:0000256" key="6">
    <source>
        <dbReference type="ARBA" id="ARBA00022989"/>
    </source>
</evidence>
<reference evidence="16 17" key="1">
    <citation type="submission" date="2014-11" db="EMBL/GenBank/DDBJ databases">
        <authorList>
            <person name="Zhu J."/>
            <person name="Qi W."/>
            <person name="Song R."/>
        </authorList>
    </citation>
    <scope>NUCLEOTIDE SEQUENCE [LARGE SCALE GENOMIC DNA]</scope>
</reference>
<dbReference type="OMA" id="RGSYYDY"/>
<evidence type="ECO:0000313" key="17">
    <source>
        <dbReference type="Proteomes" id="UP000041254"/>
    </source>
</evidence>
<feature type="region of interest" description="Disordered" evidence="13">
    <location>
        <begin position="963"/>
        <end position="988"/>
    </location>
</feature>
<evidence type="ECO:0000256" key="12">
    <source>
        <dbReference type="RuleBase" id="RU003808"/>
    </source>
</evidence>
<dbReference type="GO" id="GO:0005248">
    <property type="term" value="F:voltage-gated sodium channel activity"/>
    <property type="evidence" value="ECO:0007669"/>
    <property type="project" value="TreeGrafter"/>
</dbReference>
<dbReference type="FunFam" id="1.20.120.350:FF:000009">
    <property type="entry name" value="Voltage-dependent T-type calcium channel subunit alpha"/>
    <property type="match status" value="1"/>
</dbReference>
<feature type="transmembrane region" description="Helical" evidence="14">
    <location>
        <begin position="1197"/>
        <end position="1217"/>
    </location>
</feature>
<dbReference type="InterPro" id="IPR002077">
    <property type="entry name" value="VDCCAlpha1"/>
</dbReference>
<dbReference type="Gene3D" id="1.20.120.350">
    <property type="entry name" value="Voltage-gated potassium channels. Chain C"/>
    <property type="match status" value="4"/>
</dbReference>
<comment type="subcellular location">
    <subcellularLocation>
        <location evidence="1 12">Membrane</location>
        <topology evidence="1 12">Multi-pass membrane protein</topology>
    </subcellularLocation>
</comment>
<feature type="compositionally biased region" description="Basic and acidic residues" evidence="13">
    <location>
        <begin position="1056"/>
        <end position="1067"/>
    </location>
</feature>
<feature type="transmembrane region" description="Helical" evidence="14">
    <location>
        <begin position="807"/>
        <end position="832"/>
    </location>
</feature>
<dbReference type="GO" id="GO:0005891">
    <property type="term" value="C:voltage-gated calcium channel complex"/>
    <property type="evidence" value="ECO:0007669"/>
    <property type="project" value="InterPro"/>
</dbReference>
<evidence type="ECO:0000256" key="9">
    <source>
        <dbReference type="ARBA" id="ARBA00023180"/>
    </source>
</evidence>
<evidence type="ECO:0000256" key="5">
    <source>
        <dbReference type="ARBA" id="ARBA00022882"/>
    </source>
</evidence>
<evidence type="ECO:0000256" key="10">
    <source>
        <dbReference type="ARBA" id="ARBA00023303"/>
    </source>
</evidence>
<feature type="compositionally biased region" description="Low complexity" evidence="13">
    <location>
        <begin position="372"/>
        <end position="386"/>
    </location>
</feature>
<evidence type="ECO:0000313" key="16">
    <source>
        <dbReference type="EMBL" id="CEM21952.1"/>
    </source>
</evidence>
<keyword evidence="3 14" id="KW-0812">Transmembrane</keyword>
<feature type="transmembrane region" description="Helical" evidence="14">
    <location>
        <begin position="1764"/>
        <end position="1784"/>
    </location>
</feature>
<dbReference type="Pfam" id="PF00520">
    <property type="entry name" value="Ion_trans"/>
    <property type="match status" value="4"/>
</dbReference>
<dbReference type="Proteomes" id="UP000041254">
    <property type="component" value="Unassembled WGS sequence"/>
</dbReference>
<feature type="transmembrane region" description="Helical" evidence="14">
    <location>
        <begin position="890"/>
        <end position="915"/>
    </location>
</feature>
<feature type="transmembrane region" description="Helical" evidence="14">
    <location>
        <begin position="1303"/>
        <end position="1325"/>
    </location>
</feature>
<feature type="compositionally biased region" description="Polar residues" evidence="13">
    <location>
        <begin position="568"/>
        <end position="578"/>
    </location>
</feature>
<evidence type="ECO:0000256" key="13">
    <source>
        <dbReference type="SAM" id="MobiDB-lite"/>
    </source>
</evidence>
<dbReference type="EMBL" id="CDMY01000546">
    <property type="protein sequence ID" value="CEM21952.1"/>
    <property type="molecule type" value="Genomic_DNA"/>
</dbReference>
<keyword evidence="5 12" id="KW-0851">Voltage-gated channel</keyword>
<accession>A0A0G4G1M9</accession>
<dbReference type="PhylomeDB" id="A0A0G4G1M9"/>
<feature type="domain" description="Ion transport" evidence="15">
    <location>
        <begin position="691"/>
        <end position="923"/>
    </location>
</feature>
<dbReference type="PANTHER" id="PTHR10037:SF62">
    <property type="entry name" value="SODIUM CHANNEL PROTEIN 60E"/>
    <property type="match status" value="1"/>
</dbReference>
<evidence type="ECO:0000256" key="4">
    <source>
        <dbReference type="ARBA" id="ARBA00022737"/>
    </source>
</evidence>
<keyword evidence="2" id="KW-0813">Transport</keyword>
<sequence>MMTDHSERKRVGSLSGGKSTTKDEEQMMATVTVHGKEKTLCRRNIFHLSIEHPVRWWSLWLVEHPLFDKIILCLIVLNSCVIAGEFYIKDEQLRKDILHGADILFTPIFLTECLLKIMAWGFAFAEHTYFRGGWNWLDFLVVVGGLFALSDAERVALAADIFRDLRPLRILSASRGMRMLVNTMLLSTQKLANVLGMALFIFTIFGVLGMTLWGGRMHSRCRLTKKPEFDPSDGWVWEIDEDQERLCGGAYECGLSHEGEATYCGSAFEPPKGTKVDEACRREARRSEDLNFGITHFDHLPAAWIVIFQTVTMEGWVDIMYMLQDSYNDWAPPLYFCVLVLFGSFFLLNISLAVVFDSFSKRHDDQLHQTLIGSPSVSPAGSPVIGQDAPSPRSPATAKEAKSVANDTPPKQQQRQRGKREDEHRETEVYATPDLLPEAQQPDASPLPKELRSDPLHHSSHPYRGGNGTSSSNSSGLSLTAVVPVDLFGDQDEPDAIRAASAGRSRQPAWRKDTISSPLRHRDTQGDQDSIADNDSRDFFESCLEELSPPASRSASHRPSAIEHLLPSPQSVPTQHTTPPCRHQLPGRSGKAAPLPPPAEDDSPTPVREVVLPDRKLAFPAFSDSLQTPIALHASAPPPDEEASQETMSAQPATAGQLGYSRFITFATQAFSTDKPEGVVCQLANRLVSSSWWQVFVVCLIVLNTLVLMMDRHPMSEAEGKVLSIAHVAFTVVFGVEMVLMHLALGFRNYWTDGMNCFDGVVVIVSFVELGLAGAGGGAITALRAFRLFRIFRLAKSWVSFRCLLRSMLAILLEMGNFLAIVIIFILVSALIGVHFFRGRADPDACEGDEVEIPRVNFDNLHQALTVIFIIFTGEDWNSFMYDGMRATGWWAAFYFIIVVVIGNFLVLNIFLAILMSNFEQQSTKIRERAESQRRERKAAATKNISQLIANLKLAPQQNAFVGTSPGRSEEGGKIAAGGDNTPDDTPVGNTAAEYPRSTSSDMVVAFRDHTQLSPVAVHTFPPNVVEPPHNADAGAGVEMEKRLDGTNHLREEHDSHVAVGELEKPTSDGVKLPPLSDDDDDVPPASIPGKSFLRQQTESLSFWAKKRVRQLEGASLAERAGGCFWFALVWVINAVKRVHEIPRSWLVFHNDSAVRQMAKRVVSDKRFDSAILVCIVLSSVAMAWDNPLDDPDDPEQWFLFYFNIVMTFIFTVEFMLKTVANGFCFAKNAYLRDAWNWLDFFIVADLANQESKLTGKDSQGDNSLSSLKSLRAFRALRPLRLISRNESLRLVVNTLLQSVPSLLNVLLVSVILYLIFAILGVNYFKGAFGYCDGIEDLPEGVEITTKEECENNDDTSWEYHDAHFDDVFEAMFTLFEMSTTEGWIDVLYAGIDAVGIDKVPRRHWNPAAGLYFVLFMVVGSFFVLNMCVGVIVDTFNRLKREAGSVLLTPSQLQWVRQQRQLFQAKRQLITSAEVHWSRAWMYSLVTSRLFEMTIMACIVLNTVTLALRIYPPPYGLSDDYPLQLNRINNAFVVVFNVEFLLKFYALRLAYFSSGWNIFDFICVLIPDIQLLLEAVTPHSGDSSVFTVVRVFRIARLFRLIRFAKGLDRLFQAFILSIPKLINVGLLLFLLLYIFSMLGISLFAKVGYNGDLNDHANFRSTGFALLTLFRCMTGEDWHAVMYSTANRKDIENPLYPCKAECLDPSNPQSCLFPATTTCNCNCMEETIPCWDAAERGDMRYRQLADEWDGNPIQCGNQSAATMFFSTYTVLITFVILNLFIAVILDSFEDSSSHTSSESDNQLLVIQRFILLWQKYDRDNIQLLPIPKVMVILHKLGPPVAPDPKSDYSRLKLAAGAPNPPPAAIPDRPSSPKDAHPPELSTSLPPQGGWLAEQEASPPTSKQKDRGGGVTGFFSSILPQPRKVRPAPPAPGRSQSLEPTGAPGEAGEDYINLSTKYTKQLRLAVSADGFVTFHDAALAVLRRLIGQGDTEVIRELQEFEKMRPQRALHRGVYISRKMERTSEMLRLEELTAVRTIQVCWRGWKDKAIAKRGSIDRASVASEEPVRTPVVHSL</sequence>
<feature type="domain" description="Ion transport" evidence="15">
    <location>
        <begin position="64"/>
        <end position="365"/>
    </location>
</feature>
<keyword evidence="4" id="KW-0677">Repeat</keyword>
<dbReference type="GO" id="GO:0046872">
    <property type="term" value="F:metal ion binding"/>
    <property type="evidence" value="ECO:0007669"/>
    <property type="project" value="UniProtKB-KW"/>
</dbReference>
<feature type="region of interest" description="Disordered" evidence="13">
    <location>
        <begin position="1842"/>
        <end position="1947"/>
    </location>
</feature>
<gene>
    <name evidence="16" type="ORF">Vbra_21894</name>
</gene>
<feature type="compositionally biased region" description="Basic and acidic residues" evidence="13">
    <location>
        <begin position="510"/>
        <end position="525"/>
    </location>
</feature>
<keyword evidence="7" id="KW-0406">Ion transport</keyword>
<feature type="compositionally biased region" description="Basic and acidic residues" evidence="13">
    <location>
        <begin position="419"/>
        <end position="428"/>
    </location>
</feature>
<keyword evidence="9" id="KW-0325">Glycoprotein</keyword>
<dbReference type="InParanoid" id="A0A0G4G1M9"/>
<feature type="transmembrane region" description="Helical" evidence="14">
    <location>
        <begin position="334"/>
        <end position="356"/>
    </location>
</feature>
<evidence type="ECO:0000256" key="7">
    <source>
        <dbReference type="ARBA" id="ARBA00023065"/>
    </source>
</evidence>
<feature type="region of interest" description="Disordered" evidence="13">
    <location>
        <begin position="1"/>
        <end position="21"/>
    </location>
</feature>
<keyword evidence="12" id="KW-0109">Calcium transport</keyword>
<feature type="transmembrane region" description="Helical" evidence="14">
    <location>
        <begin position="691"/>
        <end position="710"/>
    </location>
</feature>
<proteinExistence type="inferred from homology"/>
<evidence type="ECO:0000256" key="14">
    <source>
        <dbReference type="SAM" id="Phobius"/>
    </source>
</evidence>
<feature type="transmembrane region" description="Helical" evidence="14">
    <location>
        <begin position="1621"/>
        <end position="1644"/>
    </location>
</feature>
<dbReference type="PRINTS" id="PR00167">
    <property type="entry name" value="CACHANNEL"/>
</dbReference>
<feature type="transmembrane region" description="Helical" evidence="14">
    <location>
        <begin position="129"/>
        <end position="149"/>
    </location>
</feature>
<feature type="region of interest" description="Disordered" evidence="13">
    <location>
        <begin position="565"/>
        <end position="606"/>
    </location>
</feature>
<feature type="transmembrane region" description="Helical" evidence="14">
    <location>
        <begin position="761"/>
        <end position="786"/>
    </location>
</feature>
<dbReference type="GO" id="GO:0005245">
    <property type="term" value="F:voltage-gated calcium channel activity"/>
    <property type="evidence" value="ECO:0007669"/>
    <property type="project" value="InterPro"/>
</dbReference>
<keyword evidence="10" id="KW-0407">Ion channel</keyword>
<keyword evidence="12" id="KW-0107">Calcium channel</keyword>
<comment type="similarity">
    <text evidence="12">Belongs to the calcium channel alpha-1 subunit (TC 1.A.1.11) family.</text>
</comment>
<feature type="compositionally biased region" description="Basic and acidic residues" evidence="13">
    <location>
        <begin position="1"/>
        <end position="10"/>
    </location>
</feature>
<feature type="transmembrane region" description="Helical" evidence="14">
    <location>
        <begin position="66"/>
        <end position="88"/>
    </location>
</feature>
<evidence type="ECO:0000256" key="11">
    <source>
        <dbReference type="PIRSR" id="PIRSR602077-1"/>
    </source>
</evidence>
<feature type="domain" description="Ion transport" evidence="15">
    <location>
        <begin position="1166"/>
        <end position="1443"/>
    </location>
</feature>
<dbReference type="InterPro" id="IPR027359">
    <property type="entry name" value="Volt_channel_dom_sf"/>
</dbReference>
<evidence type="ECO:0000256" key="3">
    <source>
        <dbReference type="ARBA" id="ARBA00022692"/>
    </source>
</evidence>
<dbReference type="GO" id="GO:0001518">
    <property type="term" value="C:voltage-gated sodium channel complex"/>
    <property type="evidence" value="ECO:0007669"/>
    <property type="project" value="TreeGrafter"/>
</dbReference>
<feature type="transmembrane region" description="Helical" evidence="14">
    <location>
        <begin position="1490"/>
        <end position="1511"/>
    </location>
</feature>
<keyword evidence="6 14" id="KW-1133">Transmembrane helix</keyword>
<feature type="transmembrane region" description="Helical" evidence="14">
    <location>
        <begin position="1409"/>
        <end position="1433"/>
    </location>
</feature>
<feature type="transmembrane region" description="Helical" evidence="14">
    <location>
        <begin position="194"/>
        <end position="215"/>
    </location>
</feature>
<organism evidence="16 17">
    <name type="scientific">Vitrella brassicaformis (strain CCMP3155)</name>
    <dbReference type="NCBI Taxonomy" id="1169540"/>
    <lineage>
        <taxon>Eukaryota</taxon>
        <taxon>Sar</taxon>
        <taxon>Alveolata</taxon>
        <taxon>Colpodellida</taxon>
        <taxon>Vitrellaceae</taxon>
        <taxon>Vitrella</taxon>
    </lineage>
</organism>
<feature type="region of interest" description="Disordered" evidence="13">
    <location>
        <begin position="371"/>
        <end position="477"/>
    </location>
</feature>